<dbReference type="GO" id="GO:0000162">
    <property type="term" value="P:L-tryptophan biosynthetic process"/>
    <property type="evidence" value="ECO:0007669"/>
    <property type="project" value="UniProtKB-UniRule"/>
</dbReference>
<organism evidence="11 12">
    <name type="scientific">Muribaculum gordoncarteri</name>
    <dbReference type="NCBI Taxonomy" id="2530390"/>
    <lineage>
        <taxon>Bacteria</taxon>
        <taxon>Pseudomonadati</taxon>
        <taxon>Bacteroidota</taxon>
        <taxon>Bacteroidia</taxon>
        <taxon>Bacteroidales</taxon>
        <taxon>Muribaculaceae</taxon>
        <taxon>Muribaculum</taxon>
    </lineage>
</organism>
<evidence type="ECO:0000256" key="8">
    <source>
        <dbReference type="ARBA" id="ARBA00023235"/>
    </source>
</evidence>
<comment type="similarity">
    <text evidence="9">Belongs to the TrpF family.</text>
</comment>
<dbReference type="AlphaFoldDB" id="A0A4P7VJQ9"/>
<evidence type="ECO:0000256" key="9">
    <source>
        <dbReference type="HAMAP-Rule" id="MF_00135"/>
    </source>
</evidence>
<dbReference type="KEGG" id="mgod:E7746_06545"/>
<dbReference type="Proteomes" id="UP000297031">
    <property type="component" value="Chromosome"/>
</dbReference>
<dbReference type="HAMAP" id="MF_00135">
    <property type="entry name" value="PRAI"/>
    <property type="match status" value="1"/>
</dbReference>
<dbReference type="EMBL" id="CP039393">
    <property type="protein sequence ID" value="QCD35574.1"/>
    <property type="molecule type" value="Genomic_DNA"/>
</dbReference>
<feature type="domain" description="N-(5'phosphoribosyl) anthranilate isomerase (PRAI)" evidence="10">
    <location>
        <begin position="19"/>
        <end position="217"/>
    </location>
</feature>
<keyword evidence="5 9" id="KW-0028">Amino-acid biosynthesis</keyword>
<evidence type="ECO:0000256" key="6">
    <source>
        <dbReference type="ARBA" id="ARBA00022822"/>
    </source>
</evidence>
<evidence type="ECO:0000313" key="12">
    <source>
        <dbReference type="Proteomes" id="UP000297031"/>
    </source>
</evidence>
<dbReference type="EC" id="5.3.1.24" evidence="3 9"/>
<comment type="pathway">
    <text evidence="2 9">Amino-acid biosynthesis; L-tryptophan biosynthesis; L-tryptophan from chorismate: step 3/5.</text>
</comment>
<dbReference type="PANTHER" id="PTHR42894:SF1">
    <property type="entry name" value="N-(5'-PHOSPHORIBOSYL)ANTHRANILATE ISOMERASE"/>
    <property type="match status" value="1"/>
</dbReference>
<dbReference type="UniPathway" id="UPA00035">
    <property type="reaction ID" value="UER00042"/>
</dbReference>
<dbReference type="Gene3D" id="3.20.20.70">
    <property type="entry name" value="Aldolase class I"/>
    <property type="match status" value="1"/>
</dbReference>
<dbReference type="InterPro" id="IPR013785">
    <property type="entry name" value="Aldolase_TIM"/>
</dbReference>
<keyword evidence="12" id="KW-1185">Reference proteome</keyword>
<dbReference type="GO" id="GO:0004640">
    <property type="term" value="F:phosphoribosylanthranilate isomerase activity"/>
    <property type="evidence" value="ECO:0007669"/>
    <property type="project" value="UniProtKB-UniRule"/>
</dbReference>
<evidence type="ECO:0000256" key="7">
    <source>
        <dbReference type="ARBA" id="ARBA00023141"/>
    </source>
</evidence>
<gene>
    <name evidence="9" type="primary">trpF</name>
    <name evidence="11" type="ORF">E7746_06545</name>
</gene>
<comment type="catalytic activity">
    <reaction evidence="1 9">
        <text>N-(5-phospho-beta-D-ribosyl)anthranilate = 1-(2-carboxyphenylamino)-1-deoxy-D-ribulose 5-phosphate</text>
        <dbReference type="Rhea" id="RHEA:21540"/>
        <dbReference type="ChEBI" id="CHEBI:18277"/>
        <dbReference type="ChEBI" id="CHEBI:58613"/>
        <dbReference type="EC" id="5.3.1.24"/>
    </reaction>
</comment>
<evidence type="ECO:0000256" key="3">
    <source>
        <dbReference type="ARBA" id="ARBA00012572"/>
    </source>
</evidence>
<proteinExistence type="inferred from homology"/>
<keyword evidence="8 9" id="KW-0413">Isomerase</keyword>
<keyword evidence="7 9" id="KW-0057">Aromatic amino acid biosynthesis</keyword>
<dbReference type="CDD" id="cd00405">
    <property type="entry name" value="PRAI"/>
    <property type="match status" value="1"/>
</dbReference>
<protein>
    <recommendedName>
        <fullName evidence="4 9">N-(5'-phosphoribosyl)anthranilate isomerase</fullName>
        <shortName evidence="9">PRAI</shortName>
        <ecNumber evidence="3 9">5.3.1.24</ecNumber>
    </recommendedName>
</protein>
<evidence type="ECO:0000313" key="11">
    <source>
        <dbReference type="EMBL" id="QCD35574.1"/>
    </source>
</evidence>
<keyword evidence="6 9" id="KW-0822">Tryptophan biosynthesis</keyword>
<dbReference type="OrthoDB" id="9786954at2"/>
<dbReference type="InterPro" id="IPR044643">
    <property type="entry name" value="TrpF_fam"/>
</dbReference>
<dbReference type="SUPFAM" id="SSF51366">
    <property type="entry name" value="Ribulose-phoshate binding barrel"/>
    <property type="match status" value="1"/>
</dbReference>
<sequence length="238" mass="26986">MQQNKSTFPTPRHSEMMIKICGMREPDNIAQVASLAPMLMGFIFYPKSPRNACELDPMTVMSLPGFIRPVAVFVNDNYDHIIDICNRYRFKIVQLHGEESPEMCRRLRDSGLTVFKAVSIGSEIDWTSLLQYDGSVDMFLFDNVTPSSHGGTGRKFDWQLLDDYPLSIPYMLSGGIGPDDVDSIVNAMRPGMAGIDINSRFESEPGHKDLHKLINFILSLRKFNENEPTATPFWEKTK</sequence>
<evidence type="ECO:0000256" key="2">
    <source>
        <dbReference type="ARBA" id="ARBA00004664"/>
    </source>
</evidence>
<dbReference type="InterPro" id="IPR011060">
    <property type="entry name" value="RibuloseP-bd_barrel"/>
</dbReference>
<evidence type="ECO:0000259" key="10">
    <source>
        <dbReference type="Pfam" id="PF00697"/>
    </source>
</evidence>
<evidence type="ECO:0000256" key="1">
    <source>
        <dbReference type="ARBA" id="ARBA00001164"/>
    </source>
</evidence>
<dbReference type="Pfam" id="PF00697">
    <property type="entry name" value="PRAI"/>
    <property type="match status" value="1"/>
</dbReference>
<evidence type="ECO:0000256" key="4">
    <source>
        <dbReference type="ARBA" id="ARBA00022272"/>
    </source>
</evidence>
<evidence type="ECO:0000256" key="5">
    <source>
        <dbReference type="ARBA" id="ARBA00022605"/>
    </source>
</evidence>
<accession>A0A4P7VJQ9</accession>
<dbReference type="PANTHER" id="PTHR42894">
    <property type="entry name" value="N-(5'-PHOSPHORIBOSYL)ANTHRANILATE ISOMERASE"/>
    <property type="match status" value="1"/>
</dbReference>
<dbReference type="RefSeq" id="WP_136410236.1">
    <property type="nucleotide sequence ID" value="NZ_CP039393.1"/>
</dbReference>
<name>A0A4P7VJQ9_9BACT</name>
<reference evidence="11 12" key="1">
    <citation type="submission" date="2019-02" db="EMBL/GenBank/DDBJ databases">
        <title>Isolation and identification of novel species under the genus Muribaculum.</title>
        <authorList>
            <person name="Miyake S."/>
            <person name="Ding Y."/>
            <person name="Low A."/>
            <person name="Soh M."/>
            <person name="Seedorf H."/>
        </authorList>
    </citation>
    <scope>NUCLEOTIDE SEQUENCE [LARGE SCALE GENOMIC DNA]</scope>
    <source>
        <strain evidence="11 12">TLL-A4</strain>
    </source>
</reference>
<dbReference type="InterPro" id="IPR001240">
    <property type="entry name" value="PRAI_dom"/>
</dbReference>